<evidence type="ECO:0000256" key="1">
    <source>
        <dbReference type="SAM" id="Phobius"/>
    </source>
</evidence>
<dbReference type="AlphaFoldDB" id="A0AAD6XFA5"/>
<keyword evidence="4" id="KW-1185">Reference proteome</keyword>
<organism evidence="3 4">
    <name type="scientific">Mycena alexandri</name>
    <dbReference type="NCBI Taxonomy" id="1745969"/>
    <lineage>
        <taxon>Eukaryota</taxon>
        <taxon>Fungi</taxon>
        <taxon>Dikarya</taxon>
        <taxon>Basidiomycota</taxon>
        <taxon>Agaricomycotina</taxon>
        <taxon>Agaricomycetes</taxon>
        <taxon>Agaricomycetidae</taxon>
        <taxon>Agaricales</taxon>
        <taxon>Marasmiineae</taxon>
        <taxon>Mycenaceae</taxon>
        <taxon>Mycena</taxon>
    </lineage>
</organism>
<evidence type="ECO:0000313" key="4">
    <source>
        <dbReference type="Proteomes" id="UP001218188"/>
    </source>
</evidence>
<reference evidence="3" key="1">
    <citation type="submission" date="2023-03" db="EMBL/GenBank/DDBJ databases">
        <title>Massive genome expansion in bonnet fungi (Mycena s.s.) driven by repeated elements and novel gene families across ecological guilds.</title>
        <authorList>
            <consortium name="Lawrence Berkeley National Laboratory"/>
            <person name="Harder C.B."/>
            <person name="Miyauchi S."/>
            <person name="Viragh M."/>
            <person name="Kuo A."/>
            <person name="Thoen E."/>
            <person name="Andreopoulos B."/>
            <person name="Lu D."/>
            <person name="Skrede I."/>
            <person name="Drula E."/>
            <person name="Henrissat B."/>
            <person name="Morin E."/>
            <person name="Kohler A."/>
            <person name="Barry K."/>
            <person name="LaButti K."/>
            <person name="Morin E."/>
            <person name="Salamov A."/>
            <person name="Lipzen A."/>
            <person name="Mereny Z."/>
            <person name="Hegedus B."/>
            <person name="Baldrian P."/>
            <person name="Stursova M."/>
            <person name="Weitz H."/>
            <person name="Taylor A."/>
            <person name="Grigoriev I.V."/>
            <person name="Nagy L.G."/>
            <person name="Martin F."/>
            <person name="Kauserud H."/>
        </authorList>
    </citation>
    <scope>NUCLEOTIDE SEQUENCE</scope>
    <source>
        <strain evidence="3">CBHHK200</strain>
    </source>
</reference>
<name>A0AAD6XFA5_9AGAR</name>
<sequence>MYSTTRLFVFLFFLCFNSDSDSDSNCYLSRSYPQPTVSPSLYPYLTSVTLLIAPLVVAVQVHLLFSVHSCVPAV</sequence>
<keyword evidence="2" id="KW-0732">Signal</keyword>
<feature type="transmembrane region" description="Helical" evidence="1">
    <location>
        <begin position="44"/>
        <end position="65"/>
    </location>
</feature>
<keyword evidence="1" id="KW-0472">Membrane</keyword>
<evidence type="ECO:0008006" key="5">
    <source>
        <dbReference type="Google" id="ProtNLM"/>
    </source>
</evidence>
<accession>A0AAD6XFA5</accession>
<dbReference type="Proteomes" id="UP001218188">
    <property type="component" value="Unassembled WGS sequence"/>
</dbReference>
<gene>
    <name evidence="3" type="ORF">C8F04DRAFT_452419</name>
</gene>
<protein>
    <recommendedName>
        <fullName evidence="5">Secreted peptide</fullName>
    </recommendedName>
</protein>
<dbReference type="EMBL" id="JARJCM010000004">
    <property type="protein sequence ID" value="KAJ7045891.1"/>
    <property type="molecule type" value="Genomic_DNA"/>
</dbReference>
<proteinExistence type="predicted"/>
<comment type="caution">
    <text evidence="3">The sequence shown here is derived from an EMBL/GenBank/DDBJ whole genome shotgun (WGS) entry which is preliminary data.</text>
</comment>
<feature type="signal peptide" evidence="2">
    <location>
        <begin position="1"/>
        <end position="22"/>
    </location>
</feature>
<evidence type="ECO:0000313" key="3">
    <source>
        <dbReference type="EMBL" id="KAJ7045891.1"/>
    </source>
</evidence>
<feature type="chain" id="PRO_5042016263" description="Secreted peptide" evidence="2">
    <location>
        <begin position="23"/>
        <end position="74"/>
    </location>
</feature>
<keyword evidence="1" id="KW-0812">Transmembrane</keyword>
<keyword evidence="1" id="KW-1133">Transmembrane helix</keyword>
<evidence type="ECO:0000256" key="2">
    <source>
        <dbReference type="SAM" id="SignalP"/>
    </source>
</evidence>